<accession>A0AAP4D177</accession>
<evidence type="ECO:0008006" key="3">
    <source>
        <dbReference type="Google" id="ProtNLM"/>
    </source>
</evidence>
<dbReference type="PROSITE" id="PS51257">
    <property type="entry name" value="PROKAR_LIPOPROTEIN"/>
    <property type="match status" value="1"/>
</dbReference>
<name>A0AAP4D177_9ENTR</name>
<gene>
    <name evidence="1" type="ORF">QQF32_03410</name>
</gene>
<dbReference type="RefSeq" id="WP_285144722.1">
    <property type="nucleotide sequence ID" value="NZ_JASSOL010000042.1"/>
</dbReference>
<comment type="caution">
    <text evidence="1">The sequence shown here is derived from an EMBL/GenBank/DDBJ whole genome shotgun (WGS) entry which is preliminary data.</text>
</comment>
<protein>
    <recommendedName>
        <fullName evidence="3">Lipoprotein</fullName>
    </recommendedName>
</protein>
<dbReference type="InterPro" id="IPR054657">
    <property type="entry name" value="T6SS_periplasmic_put"/>
</dbReference>
<reference evidence="1 2" key="1">
    <citation type="submission" date="2023-06" db="EMBL/GenBank/DDBJ databases">
        <title>Identification and characterization of antibiotic-resistant Gram-negative bacteria.</title>
        <authorList>
            <person name="Cho G.-S."/>
            <person name="Lee J."/>
            <person name="Tai E."/>
            <person name="Jeong S."/>
            <person name="Kim I."/>
            <person name="Kim B.-E."/>
            <person name="Jeong M.-I."/>
            <person name="Oh K.-K."/>
            <person name="Franz C.M.A.P."/>
        </authorList>
    </citation>
    <scope>NUCLEOTIDE SEQUENCE [LARGE SCALE GENOMIC DNA]</scope>
    <source>
        <strain evidence="1 2">V106_12</strain>
    </source>
</reference>
<sequence>MKRILIPFVLLLAGCPRGEKLGAGEWKPIYIDGDTVCFTVKKEEVLTRYSLANNGKAYQRLIADEHVNLSYPHTCFIVKLEKGVLYSATYSLNNENYQYSFIIDNDGHLLDFGSN</sequence>
<keyword evidence="2" id="KW-1185">Reference proteome</keyword>
<dbReference type="NCBIfam" id="NF045617">
    <property type="entry name" value="mostly_LP"/>
    <property type="match status" value="1"/>
</dbReference>
<evidence type="ECO:0000313" key="2">
    <source>
        <dbReference type="Proteomes" id="UP001223214"/>
    </source>
</evidence>
<dbReference type="EMBL" id="JASSOM010000005">
    <property type="protein sequence ID" value="MDK9362250.1"/>
    <property type="molecule type" value="Genomic_DNA"/>
</dbReference>
<organism evidence="1 2">
    <name type="scientific">Lelliottia wanjuensis</name>
    <dbReference type="NCBI Taxonomy" id="3050585"/>
    <lineage>
        <taxon>Bacteria</taxon>
        <taxon>Pseudomonadati</taxon>
        <taxon>Pseudomonadota</taxon>
        <taxon>Gammaproteobacteria</taxon>
        <taxon>Enterobacterales</taxon>
        <taxon>Enterobacteriaceae</taxon>
        <taxon>Lelliottia</taxon>
    </lineage>
</organism>
<dbReference type="Proteomes" id="UP001223214">
    <property type="component" value="Unassembled WGS sequence"/>
</dbReference>
<evidence type="ECO:0000313" key="1">
    <source>
        <dbReference type="EMBL" id="MDK9362250.1"/>
    </source>
</evidence>
<proteinExistence type="predicted"/>
<dbReference type="AlphaFoldDB" id="A0AAP4D177"/>